<dbReference type="Gene3D" id="3.40.47.10">
    <property type="match status" value="1"/>
</dbReference>
<evidence type="ECO:0000256" key="11">
    <source>
        <dbReference type="ARBA" id="ARBA00052407"/>
    </source>
</evidence>
<dbReference type="eggNOG" id="COG0332">
    <property type="taxonomic scope" value="Bacteria"/>
</dbReference>
<comment type="function">
    <text evidence="14">Catalyzes the condensation reaction of fatty acid synthesis by the addition to an acyl acceptor of two carbons from malonyl-ACP. Catalyzes the first condensation reaction which initiates fatty acid synthesis and may therefore play a role in governing the total rate of fatty acid production. Possesses both acetoacetyl-ACP synthase and acetyl transacylase activities. Its substrate specificity determines the biosynthesis of branched-chain and/or straight-chain of fatty acids.</text>
</comment>
<dbReference type="EC" id="2.3.1.180" evidence="14"/>
<evidence type="ECO:0000259" key="15">
    <source>
        <dbReference type="Pfam" id="PF08541"/>
    </source>
</evidence>
<feature type="active site" evidence="14">
    <location>
        <position position="120"/>
    </location>
</feature>
<dbReference type="NCBIfam" id="NF006829">
    <property type="entry name" value="PRK09352.1"/>
    <property type="match status" value="1"/>
</dbReference>
<dbReference type="Proteomes" id="UP000005387">
    <property type="component" value="Unassembled WGS sequence"/>
</dbReference>
<comment type="catalytic activity">
    <reaction evidence="13">
        <text>3-methylbutanoyl-CoA + malonyl-[ACP] + H(+) = 5-methyl-3-oxohexanoyl-[ACP] + CO2 + CoA</text>
        <dbReference type="Rhea" id="RHEA:42272"/>
        <dbReference type="Rhea" id="RHEA-COMP:9623"/>
        <dbReference type="Rhea" id="RHEA-COMP:9941"/>
        <dbReference type="ChEBI" id="CHEBI:15378"/>
        <dbReference type="ChEBI" id="CHEBI:16526"/>
        <dbReference type="ChEBI" id="CHEBI:57287"/>
        <dbReference type="ChEBI" id="CHEBI:57345"/>
        <dbReference type="ChEBI" id="CHEBI:78449"/>
        <dbReference type="ChEBI" id="CHEBI:78822"/>
        <dbReference type="EC" id="2.3.1.300"/>
    </reaction>
    <physiologicalReaction direction="left-to-right" evidence="13">
        <dbReference type="Rhea" id="RHEA:42273"/>
    </physiologicalReaction>
</comment>
<comment type="subcellular location">
    <subcellularLocation>
        <location evidence="14">Cytoplasm</location>
    </subcellularLocation>
</comment>
<evidence type="ECO:0000256" key="12">
    <source>
        <dbReference type="ARBA" id="ARBA00052467"/>
    </source>
</evidence>
<dbReference type="SUPFAM" id="SSF53901">
    <property type="entry name" value="Thiolase-like"/>
    <property type="match status" value="1"/>
</dbReference>
<evidence type="ECO:0000259" key="16">
    <source>
        <dbReference type="Pfam" id="PF08545"/>
    </source>
</evidence>
<dbReference type="PANTHER" id="PTHR34069">
    <property type="entry name" value="3-OXOACYL-[ACYL-CARRIER-PROTEIN] SYNTHASE 3"/>
    <property type="match status" value="1"/>
</dbReference>
<evidence type="ECO:0000256" key="8">
    <source>
        <dbReference type="ARBA" id="ARBA00023160"/>
    </source>
</evidence>
<dbReference type="HAMAP" id="MF_01815">
    <property type="entry name" value="FabH"/>
    <property type="match status" value="1"/>
</dbReference>
<dbReference type="STRING" id="717606.PaecuDRAFT_4412"/>
<keyword evidence="8 14" id="KW-0275">Fatty acid biosynthesis</keyword>
<evidence type="ECO:0000256" key="1">
    <source>
        <dbReference type="ARBA" id="ARBA00005194"/>
    </source>
</evidence>
<keyword evidence="6 14" id="KW-0276">Fatty acid metabolism</keyword>
<dbReference type="InterPro" id="IPR013747">
    <property type="entry name" value="ACP_syn_III_C"/>
</dbReference>
<keyword evidence="18" id="KW-1185">Reference proteome</keyword>
<dbReference type="InterPro" id="IPR016039">
    <property type="entry name" value="Thiolase-like"/>
</dbReference>
<comment type="catalytic activity">
    <reaction evidence="12">
        <text>2-methylpropanoyl-CoA + malonyl-[ACP] + H(+) = 4-methyl-3-oxopentanoyl-[ACP] + CO2 + CoA</text>
        <dbReference type="Rhea" id="RHEA:42268"/>
        <dbReference type="Rhea" id="RHEA-COMP:9623"/>
        <dbReference type="Rhea" id="RHEA-COMP:9940"/>
        <dbReference type="ChEBI" id="CHEBI:15378"/>
        <dbReference type="ChEBI" id="CHEBI:16526"/>
        <dbReference type="ChEBI" id="CHEBI:57287"/>
        <dbReference type="ChEBI" id="CHEBI:57338"/>
        <dbReference type="ChEBI" id="CHEBI:78449"/>
        <dbReference type="ChEBI" id="CHEBI:78820"/>
        <dbReference type="EC" id="2.3.1.300"/>
    </reaction>
    <physiologicalReaction direction="left-to-right" evidence="12">
        <dbReference type="Rhea" id="RHEA:42269"/>
    </physiologicalReaction>
</comment>
<dbReference type="AlphaFoldDB" id="E0IFH1"/>
<dbReference type="InterPro" id="IPR013751">
    <property type="entry name" value="ACP_syn_III_N"/>
</dbReference>
<evidence type="ECO:0000256" key="4">
    <source>
        <dbReference type="ARBA" id="ARBA00022516"/>
    </source>
</evidence>
<feature type="domain" description="Beta-ketoacyl-[acyl-carrier-protein] synthase III C-terminal" evidence="15">
    <location>
        <begin position="242"/>
        <end position="331"/>
    </location>
</feature>
<comment type="catalytic activity">
    <reaction evidence="10">
        <text>malonyl-[ACP] + acetyl-CoA + H(+) = 3-oxobutanoyl-[ACP] + CO2 + CoA</text>
        <dbReference type="Rhea" id="RHEA:12080"/>
        <dbReference type="Rhea" id="RHEA-COMP:9623"/>
        <dbReference type="Rhea" id="RHEA-COMP:9625"/>
        <dbReference type="ChEBI" id="CHEBI:15378"/>
        <dbReference type="ChEBI" id="CHEBI:16526"/>
        <dbReference type="ChEBI" id="CHEBI:57287"/>
        <dbReference type="ChEBI" id="CHEBI:57288"/>
        <dbReference type="ChEBI" id="CHEBI:78449"/>
        <dbReference type="ChEBI" id="CHEBI:78450"/>
        <dbReference type="EC" id="2.3.1.180"/>
    </reaction>
    <physiologicalReaction direction="left-to-right" evidence="10">
        <dbReference type="Rhea" id="RHEA:12081"/>
    </physiologicalReaction>
</comment>
<feature type="active site" evidence="14">
    <location>
        <position position="258"/>
    </location>
</feature>
<dbReference type="NCBIfam" id="TIGR00747">
    <property type="entry name" value="fabH"/>
    <property type="match status" value="1"/>
</dbReference>
<comment type="catalytic activity">
    <reaction evidence="11">
        <text>(2S)-2-methylbutanoyl-CoA + malonyl-[ACP] + H(+) = (4S)-4-methyl-3-oxohexanoyl-[ACP] + CO2 + CoA</text>
        <dbReference type="Rhea" id="RHEA:42276"/>
        <dbReference type="Rhea" id="RHEA-COMP:9623"/>
        <dbReference type="Rhea" id="RHEA-COMP:17148"/>
        <dbReference type="ChEBI" id="CHEBI:15378"/>
        <dbReference type="ChEBI" id="CHEBI:16526"/>
        <dbReference type="ChEBI" id="CHEBI:57287"/>
        <dbReference type="ChEBI" id="CHEBI:78449"/>
        <dbReference type="ChEBI" id="CHEBI:88166"/>
        <dbReference type="ChEBI" id="CHEBI:167462"/>
        <dbReference type="EC" id="2.3.1.300"/>
    </reaction>
    <physiologicalReaction direction="left-to-right" evidence="11">
        <dbReference type="Rhea" id="RHEA:42277"/>
    </physiologicalReaction>
</comment>
<dbReference type="EMBL" id="AEDD01000013">
    <property type="protein sequence ID" value="EFM08947.1"/>
    <property type="molecule type" value="Genomic_DNA"/>
</dbReference>
<comment type="subunit">
    <text evidence="14">Homodimer.</text>
</comment>
<keyword evidence="14" id="KW-0511">Multifunctional enzyme</keyword>
<dbReference type="RefSeq" id="WP_006040395.1">
    <property type="nucleotide sequence ID" value="NZ_AEDD01000013.1"/>
</dbReference>
<evidence type="ECO:0000256" key="9">
    <source>
        <dbReference type="ARBA" id="ARBA00023315"/>
    </source>
</evidence>
<organism evidence="17 18">
    <name type="scientific">Paenibacillus curdlanolyticus YK9</name>
    <dbReference type="NCBI Taxonomy" id="717606"/>
    <lineage>
        <taxon>Bacteria</taxon>
        <taxon>Bacillati</taxon>
        <taxon>Bacillota</taxon>
        <taxon>Bacilli</taxon>
        <taxon>Bacillales</taxon>
        <taxon>Paenibacillaceae</taxon>
        <taxon>Paenibacillus</taxon>
    </lineage>
</organism>
<protein>
    <recommendedName>
        <fullName evidence="14">Beta-ketoacyl-[acyl-carrier-protein] synthase III</fullName>
        <shortName evidence="14">Beta-ketoacyl-ACP synthase III</shortName>
        <shortName evidence="14">KAS III</shortName>
        <ecNumber evidence="14">2.3.1.180</ecNumber>
    </recommendedName>
    <alternativeName>
        <fullName evidence="14">3-oxoacyl-[acyl-carrier-protein] synthase 3</fullName>
    </alternativeName>
    <alternativeName>
        <fullName evidence="14">3-oxoacyl-[acyl-carrier-protein] synthase III</fullName>
    </alternativeName>
</protein>
<evidence type="ECO:0000256" key="14">
    <source>
        <dbReference type="HAMAP-Rule" id="MF_01815"/>
    </source>
</evidence>
<evidence type="ECO:0000313" key="18">
    <source>
        <dbReference type="Proteomes" id="UP000005387"/>
    </source>
</evidence>
<evidence type="ECO:0000256" key="13">
    <source>
        <dbReference type="ARBA" id="ARBA00052985"/>
    </source>
</evidence>
<dbReference type="InterPro" id="IPR004655">
    <property type="entry name" value="FabH"/>
</dbReference>
<gene>
    <name evidence="14" type="primary">fabH</name>
    <name evidence="17" type="ORF">PaecuDRAFT_4412</name>
</gene>
<evidence type="ECO:0000256" key="3">
    <source>
        <dbReference type="ARBA" id="ARBA00022490"/>
    </source>
</evidence>
<evidence type="ECO:0000256" key="5">
    <source>
        <dbReference type="ARBA" id="ARBA00022679"/>
    </source>
</evidence>
<keyword evidence="5 14" id="KW-0808">Transferase</keyword>
<comment type="pathway">
    <text evidence="1 14">Lipid metabolism; fatty acid biosynthesis.</text>
</comment>
<dbReference type="GO" id="GO:0005737">
    <property type="term" value="C:cytoplasm"/>
    <property type="evidence" value="ECO:0007669"/>
    <property type="project" value="UniProtKB-SubCell"/>
</dbReference>
<evidence type="ECO:0000256" key="10">
    <source>
        <dbReference type="ARBA" id="ARBA00051096"/>
    </source>
</evidence>
<comment type="domain">
    <text evidence="14">The last Arg residue of the ACP-binding site is essential for the weak association between ACP/AcpP and FabH.</text>
</comment>
<dbReference type="PANTHER" id="PTHR34069:SF2">
    <property type="entry name" value="BETA-KETOACYL-[ACYL-CARRIER-PROTEIN] SYNTHASE III"/>
    <property type="match status" value="1"/>
</dbReference>
<feature type="region of interest" description="ACP-binding" evidence="14">
    <location>
        <begin position="259"/>
        <end position="263"/>
    </location>
</feature>
<comment type="similarity">
    <text evidence="2 14">Belongs to the thiolase-like superfamily. FabH family.</text>
</comment>
<feature type="active site" evidence="14">
    <location>
        <position position="288"/>
    </location>
</feature>
<proteinExistence type="inferred from homology"/>
<keyword evidence="3 14" id="KW-0963">Cytoplasm</keyword>
<dbReference type="GO" id="GO:0033818">
    <property type="term" value="F:beta-ketoacyl-acyl-carrier-protein synthase III activity"/>
    <property type="evidence" value="ECO:0007669"/>
    <property type="project" value="UniProtKB-UniRule"/>
</dbReference>
<dbReference type="GO" id="GO:0006633">
    <property type="term" value="P:fatty acid biosynthetic process"/>
    <property type="evidence" value="ECO:0007669"/>
    <property type="project" value="UniProtKB-UniRule"/>
</dbReference>
<evidence type="ECO:0000313" key="17">
    <source>
        <dbReference type="EMBL" id="EFM08947.1"/>
    </source>
</evidence>
<accession>E0IFH1</accession>
<sequence>MTQSYSLLSNARITAIGSYVPESILSNADLEKMVETDHEWIVRRTGIEERRIAAPDEFSSDLCIQAVADLQRRYDVQLDDVDYIIVATTTPDSPFPSTSARLQQAFGMNCSGAIDLQAACAGFTAALQNANGLLLSGAARKVLVVGADTMSKITDYTDRSTCILFGDGAGALLLEAEEGREGDLLASYSVTTGSGGHHVYLTGLSEVVGEHKLENPGKVVQNGREVYKWAVGTVPEGVEKLLERAHLQVEDLDWFVPHSANLRIVESICERTGIPMERSLVSLVKYGNTSSASIPLALDLAVREGRLEPGQLMLLYGFGAGLTQAGVIVRWSLPKA</sequence>
<dbReference type="OrthoDB" id="9815506at2"/>
<dbReference type="GO" id="GO:0044550">
    <property type="term" value="P:secondary metabolite biosynthetic process"/>
    <property type="evidence" value="ECO:0007669"/>
    <property type="project" value="TreeGrafter"/>
</dbReference>
<dbReference type="GO" id="GO:0004315">
    <property type="term" value="F:3-oxoacyl-[acyl-carrier-protein] synthase activity"/>
    <property type="evidence" value="ECO:0007669"/>
    <property type="project" value="InterPro"/>
</dbReference>
<dbReference type="FunFam" id="3.40.47.10:FF:000004">
    <property type="entry name" value="3-oxoacyl-[acyl-carrier-protein] synthase 3"/>
    <property type="match status" value="1"/>
</dbReference>
<name>E0IFH1_9BACL</name>
<dbReference type="CDD" id="cd00830">
    <property type="entry name" value="KAS_III"/>
    <property type="match status" value="1"/>
</dbReference>
<keyword evidence="7 14" id="KW-0443">Lipid metabolism</keyword>
<reference evidence="17 18" key="1">
    <citation type="submission" date="2010-07" db="EMBL/GenBank/DDBJ databases">
        <title>The draft genome of Paenibacillus curdlanolyticus YK9.</title>
        <authorList>
            <consortium name="US DOE Joint Genome Institute (JGI-PGF)"/>
            <person name="Lucas S."/>
            <person name="Copeland A."/>
            <person name="Lapidus A."/>
            <person name="Cheng J.-F."/>
            <person name="Bruce D."/>
            <person name="Goodwin L."/>
            <person name="Pitluck S."/>
            <person name="Land M.L."/>
            <person name="Hauser L."/>
            <person name="Chang Y.-J."/>
            <person name="Jeffries C."/>
            <person name="Anderson I.J."/>
            <person name="Johnson E."/>
            <person name="Loganathan U."/>
            <person name="Mulhopadhyay B."/>
            <person name="Kyrpides N."/>
            <person name="Woyke T.J."/>
        </authorList>
    </citation>
    <scope>NUCLEOTIDE SEQUENCE [LARGE SCALE GENOMIC DNA]</scope>
    <source>
        <strain evidence="17 18">YK9</strain>
    </source>
</reference>
<evidence type="ECO:0000256" key="7">
    <source>
        <dbReference type="ARBA" id="ARBA00023098"/>
    </source>
</evidence>
<evidence type="ECO:0000256" key="6">
    <source>
        <dbReference type="ARBA" id="ARBA00022832"/>
    </source>
</evidence>
<dbReference type="Pfam" id="PF08545">
    <property type="entry name" value="ACP_syn_III"/>
    <property type="match status" value="1"/>
</dbReference>
<feature type="domain" description="Beta-ketoacyl-[acyl-carrier-protein] synthase III N-terminal" evidence="16">
    <location>
        <begin position="114"/>
        <end position="188"/>
    </location>
</feature>
<dbReference type="UniPathway" id="UPA00094"/>
<dbReference type="Pfam" id="PF08541">
    <property type="entry name" value="ACP_syn_III_C"/>
    <property type="match status" value="1"/>
</dbReference>
<evidence type="ECO:0000256" key="2">
    <source>
        <dbReference type="ARBA" id="ARBA00008642"/>
    </source>
</evidence>
<keyword evidence="4 14" id="KW-0444">Lipid biosynthesis</keyword>
<keyword evidence="9 14" id="KW-0012">Acyltransferase</keyword>